<evidence type="ECO:0000256" key="1">
    <source>
        <dbReference type="ARBA" id="ARBA00022741"/>
    </source>
</evidence>
<dbReference type="GeneID" id="90040109"/>
<dbReference type="InterPro" id="IPR050113">
    <property type="entry name" value="Ub_conjugating_enzyme"/>
</dbReference>
<organism evidence="5 6">
    <name type="scientific">Myxozyma melibiosi</name>
    <dbReference type="NCBI Taxonomy" id="54550"/>
    <lineage>
        <taxon>Eukaryota</taxon>
        <taxon>Fungi</taxon>
        <taxon>Dikarya</taxon>
        <taxon>Ascomycota</taxon>
        <taxon>Saccharomycotina</taxon>
        <taxon>Lipomycetes</taxon>
        <taxon>Lipomycetales</taxon>
        <taxon>Lipomycetaceae</taxon>
        <taxon>Myxozyma</taxon>
    </lineage>
</organism>
<reference evidence="5 6" key="1">
    <citation type="submission" date="2024-03" db="EMBL/GenBank/DDBJ databases">
        <title>Genome-scale model development and genomic sequencing of the oleaginous clade Lipomyces.</title>
        <authorList>
            <consortium name="Lawrence Berkeley National Laboratory"/>
            <person name="Czajka J.J."/>
            <person name="Han Y."/>
            <person name="Kim J."/>
            <person name="Mondo S.J."/>
            <person name="Hofstad B.A."/>
            <person name="Robles A."/>
            <person name="Haridas S."/>
            <person name="Riley R."/>
            <person name="LaButti K."/>
            <person name="Pangilinan J."/>
            <person name="Andreopoulos W."/>
            <person name="Lipzen A."/>
            <person name="Yan J."/>
            <person name="Wang M."/>
            <person name="Ng V."/>
            <person name="Grigoriev I.V."/>
            <person name="Spatafora J.W."/>
            <person name="Magnuson J.K."/>
            <person name="Baker S.E."/>
            <person name="Pomraning K.R."/>
        </authorList>
    </citation>
    <scope>NUCLEOTIDE SEQUENCE [LARGE SCALE GENOMIC DNA]</scope>
    <source>
        <strain evidence="5 6">Phaff 52-87</strain>
    </source>
</reference>
<evidence type="ECO:0000313" key="6">
    <source>
        <dbReference type="Proteomes" id="UP001498771"/>
    </source>
</evidence>
<dbReference type="Pfam" id="PF00179">
    <property type="entry name" value="UQ_con"/>
    <property type="match status" value="1"/>
</dbReference>
<dbReference type="CDD" id="cd23799">
    <property type="entry name" value="UBCc_UBE2J"/>
    <property type="match status" value="1"/>
</dbReference>
<evidence type="ECO:0000313" key="5">
    <source>
        <dbReference type="EMBL" id="KAK7207677.1"/>
    </source>
</evidence>
<proteinExistence type="predicted"/>
<dbReference type="PANTHER" id="PTHR24067">
    <property type="entry name" value="UBIQUITIN-CONJUGATING ENZYME E2"/>
    <property type="match status" value="1"/>
</dbReference>
<evidence type="ECO:0000259" key="4">
    <source>
        <dbReference type="PROSITE" id="PS50127"/>
    </source>
</evidence>
<dbReference type="RefSeq" id="XP_064770710.1">
    <property type="nucleotide sequence ID" value="XM_064914597.1"/>
</dbReference>
<sequence length="235" mass="26088">MATRTAIQRLTRDYKRMQDSPTPFIDAHPSEKNILIWHYIITGPPSTPYEGGQYHGTLTFPADFPFKPPAIRMITPSGRFQPNTRLCLSISDFHPKSWDPTWGVSTILTGLLSFMTSDELTTGALISSDAEKIRLAKASREWNLSNRKFVEEFPKETAENREPNAAGSAQRKVPLGVFDASSIGSAKDGKRVNAGNTNRNAPSSWTTSRKLMCVFVVVLSYVVFSRVTTSTGTRV</sequence>
<accession>A0ABR1FD43</accession>
<keyword evidence="6" id="KW-1185">Reference proteome</keyword>
<dbReference type="Proteomes" id="UP001498771">
    <property type="component" value="Unassembled WGS sequence"/>
</dbReference>
<dbReference type="InterPro" id="IPR000608">
    <property type="entry name" value="UBC"/>
</dbReference>
<feature type="domain" description="UBC core" evidence="4">
    <location>
        <begin position="5"/>
        <end position="159"/>
    </location>
</feature>
<dbReference type="Gene3D" id="3.10.110.10">
    <property type="entry name" value="Ubiquitin Conjugating Enzyme"/>
    <property type="match status" value="1"/>
</dbReference>
<dbReference type="InterPro" id="IPR016135">
    <property type="entry name" value="UBQ-conjugating_enzyme/RWD"/>
</dbReference>
<keyword evidence="1" id="KW-0547">Nucleotide-binding</keyword>
<dbReference type="EMBL" id="JBBJBU010000001">
    <property type="protein sequence ID" value="KAK7207677.1"/>
    <property type="molecule type" value="Genomic_DNA"/>
</dbReference>
<gene>
    <name evidence="5" type="ORF">BZA70DRAFT_298301</name>
</gene>
<evidence type="ECO:0000256" key="3">
    <source>
        <dbReference type="ARBA" id="ARBA00022840"/>
    </source>
</evidence>
<keyword evidence="3" id="KW-0067">ATP-binding</keyword>
<name>A0ABR1FD43_9ASCO</name>
<comment type="caution">
    <text evidence="5">The sequence shown here is derived from an EMBL/GenBank/DDBJ whole genome shotgun (WGS) entry which is preliminary data.</text>
</comment>
<keyword evidence="2" id="KW-0833">Ubl conjugation pathway</keyword>
<protein>
    <submittedName>
        <fullName evidence="5">Ubiquitin-conjugating enzyme/RWD-like protein</fullName>
    </submittedName>
</protein>
<dbReference type="SUPFAM" id="SSF54495">
    <property type="entry name" value="UBC-like"/>
    <property type="match status" value="1"/>
</dbReference>
<dbReference type="PROSITE" id="PS50127">
    <property type="entry name" value="UBC_2"/>
    <property type="match status" value="1"/>
</dbReference>
<dbReference type="SMART" id="SM00212">
    <property type="entry name" value="UBCc"/>
    <property type="match status" value="1"/>
</dbReference>
<evidence type="ECO:0000256" key="2">
    <source>
        <dbReference type="ARBA" id="ARBA00022786"/>
    </source>
</evidence>